<dbReference type="Gene3D" id="2.180.10.10">
    <property type="entry name" value="RHS repeat-associated core"/>
    <property type="match status" value="7"/>
</dbReference>
<dbReference type="OrthoDB" id="232855at2"/>
<dbReference type="InterPro" id="IPR006626">
    <property type="entry name" value="PbH1"/>
</dbReference>
<dbReference type="PANTHER" id="PTHR32305:SF15">
    <property type="entry name" value="PROTEIN RHSA-RELATED"/>
    <property type="match status" value="1"/>
</dbReference>
<dbReference type="Pfam" id="PF07610">
    <property type="entry name" value="DUF1573"/>
    <property type="match status" value="1"/>
</dbReference>
<dbReference type="InterPro" id="IPR050708">
    <property type="entry name" value="T6SS_VgrG/RHS"/>
</dbReference>
<reference evidence="10 11" key="1">
    <citation type="submission" date="2019-02" db="EMBL/GenBank/DDBJ databases">
        <title>Deep-cultivation of Planctomycetes and their phenomic and genomic characterization uncovers novel biology.</title>
        <authorList>
            <person name="Wiegand S."/>
            <person name="Jogler M."/>
            <person name="Boedeker C."/>
            <person name="Pinto D."/>
            <person name="Vollmers J."/>
            <person name="Rivas-Marin E."/>
            <person name="Kohn T."/>
            <person name="Peeters S.H."/>
            <person name="Heuer A."/>
            <person name="Rast P."/>
            <person name="Oberbeckmann S."/>
            <person name="Bunk B."/>
            <person name="Jeske O."/>
            <person name="Meyerdierks A."/>
            <person name="Storesund J.E."/>
            <person name="Kallscheuer N."/>
            <person name="Luecker S."/>
            <person name="Lage O.M."/>
            <person name="Pohl T."/>
            <person name="Merkel B.J."/>
            <person name="Hornburger P."/>
            <person name="Mueller R.-W."/>
            <person name="Bruemmer F."/>
            <person name="Labrenz M."/>
            <person name="Spormann A.M."/>
            <person name="Op Den Camp H."/>
            <person name="Overmann J."/>
            <person name="Amann R."/>
            <person name="Jetten M.S.M."/>
            <person name="Mascher T."/>
            <person name="Medema M.H."/>
            <person name="Devos D.P."/>
            <person name="Kaster A.-K."/>
            <person name="Ovreas L."/>
            <person name="Rohde M."/>
            <person name="Galperin M.Y."/>
            <person name="Jogler C."/>
        </authorList>
    </citation>
    <scope>NUCLEOTIDE SEQUENCE [LARGE SCALE GENOMIC DNA]</scope>
    <source>
        <strain evidence="10 11">Enr8</strain>
    </source>
</reference>
<dbReference type="InterPro" id="IPR053879">
    <property type="entry name" value="HYDIN_VesB_CFA65-like_Ig"/>
</dbReference>
<dbReference type="GO" id="GO:0005737">
    <property type="term" value="C:cytoplasm"/>
    <property type="evidence" value="ECO:0007669"/>
    <property type="project" value="UniProtKB-SubCell"/>
</dbReference>
<evidence type="ECO:0000259" key="8">
    <source>
        <dbReference type="Pfam" id="PF22544"/>
    </source>
</evidence>
<comment type="caution">
    <text evidence="10">The sequence shown here is derived from an EMBL/GenBank/DDBJ whole genome shotgun (WGS) entry which is preliminary data.</text>
</comment>
<dbReference type="NCBIfam" id="NF012200">
    <property type="entry name" value="choice_anch_D"/>
    <property type="match status" value="2"/>
</dbReference>
<evidence type="ECO:0000256" key="3">
    <source>
        <dbReference type="ARBA" id="ARBA00022490"/>
    </source>
</evidence>
<feature type="region of interest" description="Disordered" evidence="7">
    <location>
        <begin position="1005"/>
        <end position="1032"/>
    </location>
</feature>
<dbReference type="InterPro" id="IPR006530">
    <property type="entry name" value="YD"/>
</dbReference>
<dbReference type="NCBIfam" id="TIGR01643">
    <property type="entry name" value="YD_repeat_2x"/>
    <property type="match status" value="12"/>
</dbReference>
<feature type="region of interest" description="Disordered" evidence="7">
    <location>
        <begin position="2473"/>
        <end position="2512"/>
    </location>
</feature>
<evidence type="ECO:0000256" key="5">
    <source>
        <dbReference type="ARBA" id="ARBA00023069"/>
    </source>
</evidence>
<evidence type="ECO:0000256" key="4">
    <source>
        <dbReference type="ARBA" id="ARBA00022737"/>
    </source>
</evidence>
<dbReference type="InterPro" id="IPR031325">
    <property type="entry name" value="RHS_repeat"/>
</dbReference>
<evidence type="ECO:0000256" key="1">
    <source>
        <dbReference type="ARBA" id="ARBA00004138"/>
    </source>
</evidence>
<evidence type="ECO:0000256" key="7">
    <source>
        <dbReference type="SAM" id="MobiDB-lite"/>
    </source>
</evidence>
<feature type="compositionally biased region" description="Polar residues" evidence="7">
    <location>
        <begin position="2483"/>
        <end position="2495"/>
    </location>
</feature>
<feature type="domain" description="Teneurin-like YD-shell" evidence="9">
    <location>
        <begin position="2161"/>
        <end position="2277"/>
    </location>
</feature>
<dbReference type="EMBL" id="SJPF01000006">
    <property type="protein sequence ID" value="TWT30143.1"/>
    <property type="molecule type" value="Genomic_DNA"/>
</dbReference>
<keyword evidence="3" id="KW-0963">Cytoplasm</keyword>
<keyword evidence="6" id="KW-0966">Cell projection</keyword>
<feature type="region of interest" description="Disordered" evidence="7">
    <location>
        <begin position="1"/>
        <end position="28"/>
    </location>
</feature>
<gene>
    <name evidence="10" type="primary">wapA_4</name>
    <name evidence="10" type="ORF">Enr8_48020</name>
</gene>
<evidence type="ECO:0000256" key="6">
    <source>
        <dbReference type="ARBA" id="ARBA00023273"/>
    </source>
</evidence>
<dbReference type="InterPro" id="IPR022385">
    <property type="entry name" value="Rhs_assc_core"/>
</dbReference>
<keyword evidence="11" id="KW-1185">Reference proteome</keyword>
<name>A0A5C5UWY0_9BACT</name>
<comment type="subcellular location">
    <subcellularLocation>
        <location evidence="1">Cell projection</location>
        <location evidence="1">Cilium</location>
    </subcellularLocation>
    <subcellularLocation>
        <location evidence="2">Cytoplasm</location>
    </subcellularLocation>
</comment>
<sequence>MWFENLSAFSSSLGKKTNRRNRNRKRNQQTVVVHETLESRELLATMRFAGLFEFEQTEGDSLYGSSPSYVTKINGYTNGQYLYFSLGGDASPDDIEAIYSYNTSPTDDYEGGYDEGLGLFYVFSAFSREDWVMDIRIDFADDSILEGTETLELTIVQDPNDASSYSVGSNDTITVTLFDNEYVASESNTTDAYQVGFSEDVPIGGCSCQYTATIYQSGKIVLSFEVEINSVMNGNDTLTIDGEFAGKSFTGSNYFSRKPDDTEPDTLFYSFEFSRSELGEDDFGLFEATLTSSGDHMDGGPKTLSGFVFFGPANSVSVSPIPKLEEGDDGITLAAGETGDYYADDGIGGYETAAGTFSSLAAVSGGYEMTTKDGAVYTFDSDGYALTKTDTKGRVTTYSYITYGDKKLISSIVEPTITFTFSYSDDKLTSASTSLGDWVSLAYSGDLLSTVTRSDPDGAGPLSAPVTTYSYDGNDRLTSKTANGLTTTYTYDSTGRLASVQTPDGADTGYVSPQQAAVSGGSAIETVTGNDGISVQRAYDSRRNVTREIDALGNATIFERDANGLLLKKILPDPDGAGPLAAPVYEYTYDSRGNKLTETLPDKSVRTWIYHSTWNQPIQYTDANGNITLYEYDTTYELLLSKTSVIGEIDDLINQETDDLTTSYTYTPAPTLSTDAPISLIASMTAPDGMLTEYEYDEDGNRTKTTYAVGTADEAYTSATYDSNGSILTETDELGNTTTYTYDDLKRRLSITTADPDGAGPLSVTVTSYTYNAAGLMATQSVNGRTTTYEYDSKGRLETVTEEDPDDTGPLTAPETSYTYDSDGRVLTTTDPLGNVTTNAYTDDLLTSVTGPDPDDAGPLLAPVTSYTYDDNGQILTITDPLNRVTTYEYDDLGRQISVTYPDPDGVGTLVSLTETTEYDLFGRVSSRTDTAGVTTSYTYDHEGNMLTETTPLGTTTYAYDELNRQIEVETADPDDAGPLGTLVTVYAYNAAGMLASVTTPKGTTNYGYDNRRRRTSVTQADPDGTGPLTAPVSSTTYDDAGNVLTETDALGNVTSYQYDALNRVIEITSPDPDGAGALMSPVTSYEYDEFGQLVSMTDPNGGVTTYVYDDLGRKITEISPDPDDAGALTSPEVSYAYDANGQLVSMTDELGNVTTYEYDNLGRQITVTLPDPDGVGSATAPVTTYKYDAAGQLSSVTDPLGRKTSYTYDAMGRTLLETLPDPDEGGPLVVPFTSYTYGSDGRLASVTDTEGQTVSYTYTSSGQVATMTDPRGTTFYSYDAIGRQLTVTEPDPDGAGPLSAPSTTYIYDNVGNMVGEQTLDGTTRYEYDNLGRVTKVTQPNPDGPDPESIVAPAIEVYEYSTDEEIENDASTFDFGTTPETRTRVHSFVVENSGTSPLELSSLSVPSGYTLLQDFQSTTLQPGERTIFSVRLDSTSAGTFSGDITFSTNVNGSSTFEIPVTGTVVAISNVIVVNSTRDLDDSNTSDGVAWTGYTNSEGENEVTLRAALAQAYASPGIDQILFDIPTTETGWNGDWFVIEVAQGLTQLGSALLLSGSDGTLIRADSQPGYAGSPLIELRATNSGYHGIHVGASGGYSEIRGLSITGFSGAGINVGVSNTHIAGNYIGVRPDGTAAGDQEYGIFVADASYSTIGVDGDGINDDIERNVIVSSKYDGIRLEGVYGTANHHVIAGNYIGIDPTGASAMANNYGIEIVNASTFNLIGTNGDGINDVLERNVISGNTKSGIRAYNNWGDGGLNQISGNYIGTDATGMTAVANQEGGILQSNGSTHPIILGTDGDQIGDDVEGNLISGNLQSGVTIGNIPNNIVSGNLVGLASDGVTALGNQSHGIYVLAASNGNQIGSNGDGWSDEYEGNIVAHNGGIGINISQQSNYSYENSVRRNLAYDNTGLNIGVHSWAGQYSNDAGDGDGGTNYMQNYPVITLATETAVSGTLNSNPNETFTIDFYGSSDRDANDLAVARTYLGTITVTTDANGDASFADVPLLESATYVSAIATDVDGNSSMLSLPTLTTTAGGGSAPEITVEEGTSGGAELFHGTSTVSFGTVKVGDSVSKTFTITNDGTTNLTIGAITLPSDFVVTQSPDATVTPGSYTTFTVEFTPSSAANYAGDITIATNDANESSFKFYVTAVSEVGALAPWMVYEYDALGRTISETDHLGHETSYDYDNLGRLIKKTDAEGGETEYTYDANGNRLTLTDPEENTTTWTYDLLNRMLTNTNELNDTRYYEYDAAGNLVEYTDRNGRVIEYEYDDLHRRIAENWMDGITTVHTITYSYDAASQLTEASDTAATYTFTYDRLGRNTSTEHDLAALGFDVVIDEAYDALGRRTSLTAEIDGTDDLENIYAYDYLNRMTQVTQGSQSGGNAVAEKRVDFTYDAEDKYQFTSITRFADLAGTETVATTTYGYDYADQLTSLTHADGSSSTLAGYTYSYDAANRLTAFTVYGHSAEDATYSYDDTDQLTGADRSGTTSDESYTYDDNGNRTGGGHSTGDNNQILSDGTYNYTYDDEGNRLTKTNISTDEYEVFEYDYRNRLVSVTNYDDSDIKLWKVSYGYDSINQLVSREVDTNGNGTVDESGYFIIDNGQIVLVLDNAGDVEHRMLWGPQVDQLLADENAAGDVLWTLTDPQNTVRDYAEYDDLLDETSIVNHIAYDAVGKVASETSGALDAFRVRYTGKYVDPLTDLQYNLHRWYDPVTARWISQDPIGFNAGDANLYRYVGNEYVNAFDSSGLFAISLTFGAFIPIEKGEEILENPVPGIRWGLEPSPWNISPIKREFWMFGTDNRERAGEDGSYRMRSETAAPFDSTEIGHLEQKVDIDTMAGASHRLLARYDDSTKKYKAISEVQEKTAVATQKVVIRDVNACTSTIEVGAAAPYPFMPSPDISYSVTWTLSKNSDGTEVLVTVTGRHDWFPAYEGLVNNHVVYSDYPEASGPGANLVTFPGGADQKHFKRIAKISE</sequence>
<accession>A0A5C5UWY0</accession>
<evidence type="ECO:0000313" key="10">
    <source>
        <dbReference type="EMBL" id="TWT30143.1"/>
    </source>
</evidence>
<feature type="domain" description="Teneurin-like YD-shell" evidence="9">
    <location>
        <begin position="2361"/>
        <end position="2735"/>
    </location>
</feature>
<evidence type="ECO:0000259" key="9">
    <source>
        <dbReference type="Pfam" id="PF25023"/>
    </source>
</evidence>
<keyword evidence="4" id="KW-0677">Repeat</keyword>
<dbReference type="PANTHER" id="PTHR32305">
    <property type="match status" value="1"/>
</dbReference>
<dbReference type="InterPro" id="IPR011467">
    <property type="entry name" value="DUF1573"/>
</dbReference>
<dbReference type="Gene3D" id="2.60.40.10">
    <property type="entry name" value="Immunoglobulins"/>
    <property type="match status" value="1"/>
</dbReference>
<dbReference type="Pfam" id="PF22544">
    <property type="entry name" value="HYDIN_VesB_CFA65-like_Ig"/>
    <property type="match status" value="1"/>
</dbReference>
<dbReference type="SMART" id="SM00710">
    <property type="entry name" value="PbH1"/>
    <property type="match status" value="8"/>
</dbReference>
<dbReference type="Pfam" id="PF05593">
    <property type="entry name" value="RHS_repeat"/>
    <property type="match status" value="9"/>
</dbReference>
<dbReference type="NCBIfam" id="TIGR03696">
    <property type="entry name" value="Rhs_assc_core"/>
    <property type="match status" value="1"/>
</dbReference>
<protein>
    <submittedName>
        <fullName evidence="10">tRNA(Glu)-specific nuclease WapA</fullName>
        <ecNumber evidence="10">3.1.-.-</ecNumber>
    </submittedName>
</protein>
<keyword evidence="5" id="KW-0969">Cilium</keyword>
<keyword evidence="10" id="KW-0378">Hydrolase</keyword>
<dbReference type="GO" id="GO:0016787">
    <property type="term" value="F:hydrolase activity"/>
    <property type="evidence" value="ECO:0007669"/>
    <property type="project" value="UniProtKB-KW"/>
</dbReference>
<organism evidence="10 11">
    <name type="scientific">Blastopirellula retiformator</name>
    <dbReference type="NCBI Taxonomy" id="2527970"/>
    <lineage>
        <taxon>Bacteria</taxon>
        <taxon>Pseudomonadati</taxon>
        <taxon>Planctomycetota</taxon>
        <taxon>Planctomycetia</taxon>
        <taxon>Pirellulales</taxon>
        <taxon>Pirellulaceae</taxon>
        <taxon>Blastopirellula</taxon>
    </lineage>
</organism>
<dbReference type="InterPro" id="IPR013783">
    <property type="entry name" value="Ig-like_fold"/>
</dbReference>
<evidence type="ECO:0000313" key="11">
    <source>
        <dbReference type="Proteomes" id="UP000318878"/>
    </source>
</evidence>
<dbReference type="Pfam" id="PF25023">
    <property type="entry name" value="TEN_YD-shell"/>
    <property type="match status" value="3"/>
</dbReference>
<feature type="compositionally biased region" description="Basic residues" evidence="7">
    <location>
        <begin position="16"/>
        <end position="27"/>
    </location>
</feature>
<feature type="domain" description="Teneurin-like YD-shell" evidence="9">
    <location>
        <begin position="690"/>
        <end position="843"/>
    </location>
</feature>
<proteinExistence type="predicted"/>
<feature type="domain" description="HYDIN/VesB/CFA65-like Ig-like" evidence="8">
    <location>
        <begin position="2057"/>
        <end position="2139"/>
    </location>
</feature>
<dbReference type="Proteomes" id="UP000318878">
    <property type="component" value="Unassembled WGS sequence"/>
</dbReference>
<dbReference type="EC" id="3.1.-.-" evidence="10"/>
<dbReference type="InterPro" id="IPR056823">
    <property type="entry name" value="TEN-like_YD-shell"/>
</dbReference>
<evidence type="ECO:0000256" key="2">
    <source>
        <dbReference type="ARBA" id="ARBA00004496"/>
    </source>
</evidence>